<dbReference type="InterPro" id="IPR010280">
    <property type="entry name" value="U5_MeTrfase_fam"/>
</dbReference>
<keyword evidence="5" id="KW-0408">Iron</keyword>
<dbReference type="RefSeq" id="WP_251947235.1">
    <property type="nucleotide sequence ID" value="NZ_CP080572.1"/>
</dbReference>
<reference evidence="10 11" key="1">
    <citation type="submission" date="2021-08" db="EMBL/GenBank/DDBJ databases">
        <title>Thermococcus onnuriiensis IOH2.</title>
        <authorList>
            <person name="Park Y.-J."/>
        </authorList>
    </citation>
    <scope>NUCLEOTIDE SEQUENCE [LARGE SCALE GENOMIC DNA]</scope>
    <source>
        <strain evidence="10 11">IOH2</strain>
    </source>
</reference>
<dbReference type="Gene3D" id="3.40.50.150">
    <property type="entry name" value="Vaccinia Virus protein VP39"/>
    <property type="match status" value="1"/>
</dbReference>
<feature type="domain" description="tRNA (uracil(54)-C(5))/23S rRNA (uracil(747)-C(5))-methyltransferase TRAM" evidence="9">
    <location>
        <begin position="1"/>
        <end position="57"/>
    </location>
</feature>
<name>A0A9E7M935_9EURY</name>
<dbReference type="AlphaFoldDB" id="A0A9E7M935"/>
<dbReference type="CDD" id="cd02440">
    <property type="entry name" value="AdoMet_MTases"/>
    <property type="match status" value="1"/>
</dbReference>
<evidence type="ECO:0000259" key="9">
    <source>
        <dbReference type="Pfam" id="PF21579"/>
    </source>
</evidence>
<organism evidence="10 11">
    <name type="scientific">Thermococcus argininiproducens</name>
    <dbReference type="NCBI Taxonomy" id="2866384"/>
    <lineage>
        <taxon>Archaea</taxon>
        <taxon>Methanobacteriati</taxon>
        <taxon>Methanobacteriota</taxon>
        <taxon>Thermococci</taxon>
        <taxon>Thermococcales</taxon>
        <taxon>Thermococcaceae</taxon>
        <taxon>Thermococcus</taxon>
    </lineage>
</organism>
<evidence type="ECO:0000256" key="5">
    <source>
        <dbReference type="ARBA" id="ARBA00023004"/>
    </source>
</evidence>
<dbReference type="NCBIfam" id="TIGR00479">
    <property type="entry name" value="rumA"/>
    <property type="match status" value="1"/>
</dbReference>
<dbReference type="GO" id="GO:0006396">
    <property type="term" value="P:RNA processing"/>
    <property type="evidence" value="ECO:0007669"/>
    <property type="project" value="InterPro"/>
</dbReference>
<sequence>MRVEIKRLSPDGFGETEVGEKKILVPFTVPGDIVDIRKWHREKRKLVAHDYEIVETSSSRIKPKCGYFGICGGCLLQHLPYKEQIGFKEQKLFELLQIQVDVIPSPKIYGYRNRVDIAITTRGIGFRKRGTWWNVVDIEKCDVFGSKSKKALKSLRELIEDYKLAVWDLKKNTGFLRYIVLREGKFTEELMINLVTSEGELPERIFEYFDFATSLYWSVNDTKSDVSYGEPRNFWGEEFIREKLDDVTYFIHPNSFFQTNSYQAVNLVKKVSEFVEGERVLDLYSGVGTFGVYLAKRGFQVEGIEVNPFAVEMANKNVRINNVNAEFRVGVDKDVRNLGVYDTVIVDPPRAGLHPKLIKKLLRDLPETLVYVSCNPKTFSENLEKLKESYLIEQIVGLDMFPHTPHVEIIAKLNLKSKI</sequence>
<keyword evidence="11" id="KW-1185">Reference proteome</keyword>
<dbReference type="PROSITE" id="PS01230">
    <property type="entry name" value="TRMA_1"/>
    <property type="match status" value="1"/>
</dbReference>
<evidence type="ECO:0000313" key="10">
    <source>
        <dbReference type="EMBL" id="USG98986.1"/>
    </source>
</evidence>
<protein>
    <submittedName>
        <fullName evidence="10">23S rRNA (Uracil(1939)-C(5))-methyltransferase RlmD</fullName>
        <ecNumber evidence="10">2.1.1.190</ecNumber>
    </submittedName>
</protein>
<feature type="binding site" evidence="7">
    <location>
        <position position="347"/>
    </location>
    <ligand>
        <name>S-adenosyl-L-methionine</name>
        <dbReference type="ChEBI" id="CHEBI:59789"/>
    </ligand>
</feature>
<dbReference type="GO" id="GO:0051539">
    <property type="term" value="F:4 iron, 4 sulfur cluster binding"/>
    <property type="evidence" value="ECO:0007669"/>
    <property type="project" value="UniProtKB-KW"/>
</dbReference>
<keyword evidence="6" id="KW-0411">Iron-sulfur</keyword>
<dbReference type="GeneID" id="72777750"/>
<dbReference type="InterPro" id="IPR012340">
    <property type="entry name" value="NA-bd_OB-fold"/>
</dbReference>
<proteinExistence type="inferred from homology"/>
<dbReference type="Proteomes" id="UP001056425">
    <property type="component" value="Chromosome"/>
</dbReference>
<evidence type="ECO:0000256" key="6">
    <source>
        <dbReference type="ARBA" id="ARBA00023014"/>
    </source>
</evidence>
<dbReference type="GO" id="GO:0008173">
    <property type="term" value="F:RNA methyltransferase activity"/>
    <property type="evidence" value="ECO:0007669"/>
    <property type="project" value="InterPro"/>
</dbReference>
<evidence type="ECO:0000256" key="3">
    <source>
        <dbReference type="ARBA" id="ARBA00022679"/>
    </source>
</evidence>
<evidence type="ECO:0000256" key="7">
    <source>
        <dbReference type="PROSITE-ProRule" id="PRU01024"/>
    </source>
</evidence>
<dbReference type="Pfam" id="PF05958">
    <property type="entry name" value="tRNA_U5-meth_tr"/>
    <property type="match status" value="1"/>
</dbReference>
<dbReference type="KEGG" id="thei:K1720_05350"/>
<feature type="binding site" evidence="7">
    <location>
        <position position="284"/>
    </location>
    <ligand>
        <name>S-adenosyl-L-methionine</name>
        <dbReference type="ChEBI" id="CHEBI:59789"/>
    </ligand>
</feature>
<dbReference type="Gene3D" id="2.40.50.140">
    <property type="entry name" value="Nucleic acid-binding proteins"/>
    <property type="match status" value="1"/>
</dbReference>
<dbReference type="InterPro" id="IPR048845">
    <property type="entry name" value="RUMT_ARLMC_TRAM_dom"/>
</dbReference>
<evidence type="ECO:0000256" key="2">
    <source>
        <dbReference type="ARBA" id="ARBA00022603"/>
    </source>
</evidence>
<keyword evidence="2 7" id="KW-0489">Methyltransferase</keyword>
<dbReference type="InterPro" id="IPR030391">
    <property type="entry name" value="MeTrfase_TrmA_CS"/>
</dbReference>
<evidence type="ECO:0000313" key="11">
    <source>
        <dbReference type="Proteomes" id="UP001056425"/>
    </source>
</evidence>
<evidence type="ECO:0000256" key="1">
    <source>
        <dbReference type="ARBA" id="ARBA00022485"/>
    </source>
</evidence>
<dbReference type="PANTHER" id="PTHR11061:SF30">
    <property type="entry name" value="TRNA (URACIL(54)-C(5))-METHYLTRANSFERASE"/>
    <property type="match status" value="1"/>
</dbReference>
<dbReference type="GO" id="GO:0009451">
    <property type="term" value="P:RNA modification"/>
    <property type="evidence" value="ECO:0007669"/>
    <property type="project" value="UniProtKB-ARBA"/>
</dbReference>
<dbReference type="SUPFAM" id="SSF53335">
    <property type="entry name" value="S-adenosyl-L-methionine-dependent methyltransferases"/>
    <property type="match status" value="1"/>
</dbReference>
<dbReference type="SUPFAM" id="SSF50249">
    <property type="entry name" value="Nucleic acid-binding proteins"/>
    <property type="match status" value="1"/>
</dbReference>
<dbReference type="PROSITE" id="PS01231">
    <property type="entry name" value="TRMA_2"/>
    <property type="match status" value="1"/>
</dbReference>
<comment type="similarity">
    <text evidence="7">Belongs to the class I-like SAM-binding methyltransferase superfamily. RNA M5U methyltransferase family.</text>
</comment>
<dbReference type="EC" id="2.1.1.190" evidence="10"/>
<feature type="active site" description="Nucleophile" evidence="7">
    <location>
        <position position="374"/>
    </location>
</feature>
<dbReference type="InterPro" id="IPR029063">
    <property type="entry name" value="SAM-dependent_MTases_sf"/>
</dbReference>
<dbReference type="GO" id="GO:0008757">
    <property type="term" value="F:S-adenosylmethionine-dependent methyltransferase activity"/>
    <property type="evidence" value="ECO:0007669"/>
    <property type="project" value="UniProtKB-ARBA"/>
</dbReference>
<dbReference type="InterPro" id="IPR030390">
    <property type="entry name" value="MeTrfase_TrmA_AS"/>
</dbReference>
<keyword evidence="4 7" id="KW-0949">S-adenosyl-L-methionine</keyword>
<evidence type="ECO:0000256" key="8">
    <source>
        <dbReference type="PROSITE-ProRule" id="PRU10015"/>
    </source>
</evidence>
<accession>A0A9E7M935</accession>
<keyword evidence="3 7" id="KW-0808">Transferase</keyword>
<feature type="active site" evidence="8">
    <location>
        <position position="374"/>
    </location>
</feature>
<keyword evidence="1" id="KW-0004">4Fe-4S</keyword>
<dbReference type="PANTHER" id="PTHR11061">
    <property type="entry name" value="RNA M5U METHYLTRANSFERASE"/>
    <property type="match status" value="1"/>
</dbReference>
<dbReference type="Pfam" id="PF21579">
    <property type="entry name" value="PabTrmU54_TRAM_dom"/>
    <property type="match status" value="1"/>
</dbReference>
<gene>
    <name evidence="10" type="primary">rlmD</name>
    <name evidence="10" type="ORF">K1720_05350</name>
</gene>
<evidence type="ECO:0000256" key="4">
    <source>
        <dbReference type="ARBA" id="ARBA00022691"/>
    </source>
</evidence>
<dbReference type="Gene3D" id="2.40.50.1070">
    <property type="match status" value="1"/>
</dbReference>
<dbReference type="EMBL" id="CP080572">
    <property type="protein sequence ID" value="USG98986.1"/>
    <property type="molecule type" value="Genomic_DNA"/>
</dbReference>
<keyword evidence="1" id="KW-0479">Metal-binding</keyword>
<feature type="binding site" evidence="7">
    <location>
        <position position="258"/>
    </location>
    <ligand>
        <name>S-adenosyl-L-methionine</name>
        <dbReference type="ChEBI" id="CHEBI:59789"/>
    </ligand>
</feature>
<dbReference type="PROSITE" id="PS51687">
    <property type="entry name" value="SAM_MT_RNA_M5U"/>
    <property type="match status" value="1"/>
</dbReference>
<dbReference type="GO" id="GO:0032259">
    <property type="term" value="P:methylation"/>
    <property type="evidence" value="ECO:0007669"/>
    <property type="project" value="UniProtKB-KW"/>
</dbReference>
<feature type="binding site" evidence="7">
    <location>
        <position position="305"/>
    </location>
    <ligand>
        <name>S-adenosyl-L-methionine</name>
        <dbReference type="ChEBI" id="CHEBI:59789"/>
    </ligand>
</feature>